<accession>A0ABU2MLJ3</accession>
<evidence type="ECO:0000256" key="2">
    <source>
        <dbReference type="SAM" id="SignalP"/>
    </source>
</evidence>
<feature type="signal peptide" evidence="2">
    <location>
        <begin position="1"/>
        <end position="34"/>
    </location>
</feature>
<proteinExistence type="predicted"/>
<keyword evidence="4" id="KW-1185">Reference proteome</keyword>
<dbReference type="Proteomes" id="UP001183246">
    <property type="component" value="Unassembled WGS sequence"/>
</dbReference>
<evidence type="ECO:0000256" key="1">
    <source>
        <dbReference type="SAM" id="MobiDB-lite"/>
    </source>
</evidence>
<dbReference type="RefSeq" id="WP_311702943.1">
    <property type="nucleotide sequence ID" value="NZ_JAVREL010000002.1"/>
</dbReference>
<name>A0ABU2MLJ3_9ACTN</name>
<keyword evidence="2" id="KW-0732">Signal</keyword>
<dbReference type="EMBL" id="JAVREL010000002">
    <property type="protein sequence ID" value="MDT0341798.1"/>
    <property type="molecule type" value="Genomic_DNA"/>
</dbReference>
<organism evidence="3 4">
    <name type="scientific">Streptomyces litchfieldiae</name>
    <dbReference type="NCBI Taxonomy" id="3075543"/>
    <lineage>
        <taxon>Bacteria</taxon>
        <taxon>Bacillati</taxon>
        <taxon>Actinomycetota</taxon>
        <taxon>Actinomycetes</taxon>
        <taxon>Kitasatosporales</taxon>
        <taxon>Streptomycetaceae</taxon>
        <taxon>Streptomyces</taxon>
    </lineage>
</organism>
<evidence type="ECO:0000313" key="3">
    <source>
        <dbReference type="EMBL" id="MDT0341798.1"/>
    </source>
</evidence>
<gene>
    <name evidence="3" type="ORF">RM590_03955</name>
</gene>
<reference evidence="4" key="1">
    <citation type="submission" date="2023-07" db="EMBL/GenBank/DDBJ databases">
        <title>30 novel species of actinomycetes from the DSMZ collection.</title>
        <authorList>
            <person name="Nouioui I."/>
        </authorList>
    </citation>
    <scope>NUCLEOTIDE SEQUENCE [LARGE SCALE GENOMIC DNA]</scope>
    <source>
        <strain evidence="4">DSM 44938</strain>
    </source>
</reference>
<evidence type="ECO:0000313" key="4">
    <source>
        <dbReference type="Proteomes" id="UP001183246"/>
    </source>
</evidence>
<comment type="caution">
    <text evidence="3">The sequence shown here is derived from an EMBL/GenBank/DDBJ whole genome shotgun (WGS) entry which is preliminary data.</text>
</comment>
<protein>
    <submittedName>
        <fullName evidence="3">Uncharacterized protein</fullName>
    </submittedName>
</protein>
<feature type="chain" id="PRO_5045174588" evidence="2">
    <location>
        <begin position="35"/>
        <end position="298"/>
    </location>
</feature>
<sequence length="298" mass="31958">MTIEGGSRRWARLTTVGLLTLAALCATSLQHAMADRSDPNCYDKTPGGRIIYICGDNQPGEDGQDGDDGEGSGGTGGQPQCDLSLVKQYSETWCEGENACWANIPSAVYPTPDTWPEEPPTEDSVYIFKECLGPDGTIVYSDWSWHVPDQPSVEELARQAFGELAAPDFSLAFSPPEQSIIFVDTWWWADGPGEGEIIGSSALGVVAVGTPSHMDVDPGDGSGTMTCPFVTTESDDCSHTYNRASNDPGYTAQARLVYDVHFEQNGNPLDLPGLPDTLEGPWVEAVVPVVESQAVVVH</sequence>
<feature type="region of interest" description="Disordered" evidence="1">
    <location>
        <begin position="54"/>
        <end position="79"/>
    </location>
</feature>